<geneLocation type="chloroplast" evidence="1"/>
<dbReference type="GeneID" id="5048619"/>
<organism evidence="1">
    <name type="scientific">Pinus koraiensis</name>
    <name type="common">Korean pine</name>
    <dbReference type="NCBI Taxonomy" id="88728"/>
    <lineage>
        <taxon>Eukaryota</taxon>
        <taxon>Viridiplantae</taxon>
        <taxon>Streptophyta</taxon>
        <taxon>Embryophyta</taxon>
        <taxon>Tracheophyta</taxon>
        <taxon>Spermatophyta</taxon>
        <taxon>Pinopsida</taxon>
        <taxon>Pinidae</taxon>
        <taxon>Conifers I</taxon>
        <taxon>Pinales</taxon>
        <taxon>Pinaceae</taxon>
        <taxon>Pinus</taxon>
        <taxon>Pinus subgen. Strobus</taxon>
    </lineage>
</organism>
<reference evidence="1" key="1">
    <citation type="submission" date="2007-04" db="EMBL/GenBank/DDBJ databases">
        <authorList>
            <person name="Noh E.W."/>
            <person name="Lee J.S."/>
            <person name="Choi Y.I."/>
            <person name="Han M.S."/>
            <person name="Yi Y.S."/>
            <person name="Han S.U."/>
        </authorList>
    </citation>
    <scope>NUCLEOTIDE SEQUENCE</scope>
</reference>
<keyword evidence="1" id="KW-0934">Plastid</keyword>
<accession>Q85WY0</accession>
<keyword evidence="1" id="KW-0150">Chloroplast</keyword>
<protein>
    <submittedName>
        <fullName evidence="1">ORF45d</fullName>
    </submittedName>
</protein>
<dbReference type="RefSeq" id="NP_817244.1">
    <property type="nucleotide sequence ID" value="NC_004677.2"/>
</dbReference>
<sequence length="45" mass="5133">MDMETLILTSCQEPDLNWWHEDFQSSALPTELSRLFPVDHPGTGS</sequence>
<proteinExistence type="predicted"/>
<dbReference type="AlphaFoldDB" id="Q85WY0"/>
<name>Q85WY0_PINKO</name>
<dbReference type="EMBL" id="AY228468">
    <property type="protein sequence ID" value="AAO74089.1"/>
    <property type="molecule type" value="Genomic_DNA"/>
</dbReference>
<evidence type="ECO:0000313" key="1">
    <source>
        <dbReference type="EMBL" id="AAO74089.1"/>
    </source>
</evidence>